<proteinExistence type="predicted"/>
<protein>
    <submittedName>
        <fullName evidence="2">Uncharacterized protein</fullName>
    </submittedName>
</protein>
<keyword evidence="1" id="KW-1133">Transmembrane helix</keyword>
<dbReference type="OrthoDB" id="2281895at2759"/>
<keyword evidence="1" id="KW-0812">Transmembrane</keyword>
<evidence type="ECO:0000256" key="1">
    <source>
        <dbReference type="SAM" id="Phobius"/>
    </source>
</evidence>
<sequence>MNVVLSALVGVGTSYFTIKNVLTAIKPWGDKMNDMCFHPANNDAQGNLRVVYSGISSLLDRQLCVFVNFFQNCLHDVLGAPILTLLLASFGVMIAIMTIEGSRKGFKRSLLALFPVYGLLSNVIGVSVVFPLIWVPLSVFYRRHTIFKKDHWNITLPVVYGIFTAIYVGYGLPTAILLSPLVKPDTKLEQDMLAAWHFAPLLIVPLIPIFIKFFQQPSPIDRVSDETVRNRLYVVEGKDALEKSYLLLGIVNMLIYYGMYLIVAHQGIRIWDSLVLLYHAPDNLPGNVSFGDLGQILATRTIVVDYVVLSIGFVIWALFDGGIRPAATVALIMPVVGPAAAISFYAYHRESSVQNLASTNPTFEKEVNQTSSNSKK</sequence>
<comment type="caution">
    <text evidence="2">The sequence shown here is derived from an EMBL/GenBank/DDBJ whole genome shotgun (WGS) entry which is preliminary data.</text>
</comment>
<dbReference type="AlphaFoldDB" id="A0A9P6Y1T4"/>
<reference evidence="2" key="1">
    <citation type="journal article" date="2020" name="Microb. Genom.">
        <title>Genetic diversity of clinical and environmental Mucorales isolates obtained from an investigation of mucormycosis cases among solid organ transplant recipients.</title>
        <authorList>
            <person name="Nguyen M.H."/>
            <person name="Kaul D."/>
            <person name="Muto C."/>
            <person name="Cheng S.J."/>
            <person name="Richter R.A."/>
            <person name="Bruno V.M."/>
            <person name="Liu G."/>
            <person name="Beyhan S."/>
            <person name="Sundermann A.J."/>
            <person name="Mounaud S."/>
            <person name="Pasculle A.W."/>
            <person name="Nierman W.C."/>
            <person name="Driscoll E."/>
            <person name="Cumbie R."/>
            <person name="Clancy C.J."/>
            <person name="Dupont C.L."/>
        </authorList>
    </citation>
    <scope>NUCLEOTIDE SEQUENCE</scope>
    <source>
        <strain evidence="2">GL16</strain>
    </source>
</reference>
<evidence type="ECO:0000313" key="2">
    <source>
        <dbReference type="EMBL" id="KAG1537492.1"/>
    </source>
</evidence>
<feature type="transmembrane region" description="Helical" evidence="1">
    <location>
        <begin position="325"/>
        <end position="347"/>
    </location>
</feature>
<gene>
    <name evidence="2" type="ORF">G6F51_010337</name>
</gene>
<feature type="transmembrane region" description="Helical" evidence="1">
    <location>
        <begin position="193"/>
        <end position="214"/>
    </location>
</feature>
<keyword evidence="1" id="KW-0472">Membrane</keyword>
<name>A0A9P6Y1T4_RHIOR</name>
<feature type="transmembrane region" description="Helical" evidence="1">
    <location>
        <begin position="245"/>
        <end position="263"/>
    </location>
</feature>
<dbReference type="Proteomes" id="UP000717996">
    <property type="component" value="Unassembled WGS sequence"/>
</dbReference>
<feature type="transmembrane region" description="Helical" evidence="1">
    <location>
        <begin position="302"/>
        <end position="319"/>
    </location>
</feature>
<dbReference type="EMBL" id="JAANIT010002108">
    <property type="protein sequence ID" value="KAG1537492.1"/>
    <property type="molecule type" value="Genomic_DNA"/>
</dbReference>
<feature type="transmembrane region" description="Helical" evidence="1">
    <location>
        <begin position="111"/>
        <end position="134"/>
    </location>
</feature>
<evidence type="ECO:0000313" key="3">
    <source>
        <dbReference type="Proteomes" id="UP000717996"/>
    </source>
</evidence>
<accession>A0A9P6Y1T4</accession>
<organism evidence="2 3">
    <name type="scientific">Rhizopus oryzae</name>
    <name type="common">Mucormycosis agent</name>
    <name type="synonym">Rhizopus arrhizus var. delemar</name>
    <dbReference type="NCBI Taxonomy" id="64495"/>
    <lineage>
        <taxon>Eukaryota</taxon>
        <taxon>Fungi</taxon>
        <taxon>Fungi incertae sedis</taxon>
        <taxon>Mucoromycota</taxon>
        <taxon>Mucoromycotina</taxon>
        <taxon>Mucoromycetes</taxon>
        <taxon>Mucorales</taxon>
        <taxon>Mucorineae</taxon>
        <taxon>Rhizopodaceae</taxon>
        <taxon>Rhizopus</taxon>
    </lineage>
</organism>
<feature type="transmembrane region" description="Helical" evidence="1">
    <location>
        <begin position="78"/>
        <end position="99"/>
    </location>
</feature>
<feature type="transmembrane region" description="Helical" evidence="1">
    <location>
        <begin position="154"/>
        <end position="181"/>
    </location>
</feature>